<proteinExistence type="predicted"/>
<evidence type="ECO:0000259" key="1">
    <source>
        <dbReference type="PROSITE" id="PS51186"/>
    </source>
</evidence>
<dbReference type="KEGG" id="ctae:BGI42_06410"/>
<dbReference type="CDD" id="cd04301">
    <property type="entry name" value="NAT_SF"/>
    <property type="match status" value="1"/>
</dbReference>
<dbReference type="SUPFAM" id="SSF55729">
    <property type="entry name" value="Acyl-CoA N-acyltransferases (Nat)"/>
    <property type="match status" value="1"/>
</dbReference>
<protein>
    <submittedName>
        <fullName evidence="2">Putative beta-lysine N-acetyltransferase</fullName>
    </submittedName>
</protein>
<dbReference type="OrthoDB" id="9790652at2"/>
<dbReference type="EMBL" id="CP017253">
    <property type="protein sequence ID" value="AOR23388.1"/>
    <property type="molecule type" value="Genomic_DNA"/>
</dbReference>
<dbReference type="InterPro" id="IPR016181">
    <property type="entry name" value="Acyl_CoA_acyltransferase"/>
</dbReference>
<organism evidence="2 3">
    <name type="scientific">Clostridium taeniosporum</name>
    <dbReference type="NCBI Taxonomy" id="394958"/>
    <lineage>
        <taxon>Bacteria</taxon>
        <taxon>Bacillati</taxon>
        <taxon>Bacillota</taxon>
        <taxon>Clostridia</taxon>
        <taxon>Eubacteriales</taxon>
        <taxon>Clostridiaceae</taxon>
        <taxon>Clostridium</taxon>
    </lineage>
</organism>
<dbReference type="AlphaFoldDB" id="A0A1D7XJ69"/>
<dbReference type="Pfam" id="PF00583">
    <property type="entry name" value="Acetyltransf_1"/>
    <property type="match status" value="1"/>
</dbReference>
<keyword evidence="3" id="KW-1185">Reference proteome</keyword>
<sequence length="290" mass="33687">MSANYKLNNTNYYTNINDTKIYVDYINKRVKIIDLNNISIENIKKIIHFSLKENLSKILCNSNVECLKTFFQAGFDLEGKIEGYFKGKDAFLISYFVNNNRRFYNNIDKKNLILDKCLDLKNTYKYNSNNTAYHIRNANENDIEEMIKLFSNVFSTYPSPVYDEEFLRQTMNKKVLYKVATDNDKIIAIASADMDKENLNAEITDCATDPEYRGKGLLSDIVYLLELDLKDKGFIALYSLARAINPGINFVLSKHNYKFRGKLINNCNICGNFEDMNVWVKNINTDLIEN</sequence>
<accession>A0A1D7XJ69</accession>
<dbReference type="InterPro" id="IPR022525">
    <property type="entry name" value="GNAT_AblB"/>
</dbReference>
<dbReference type="GO" id="GO:0008080">
    <property type="term" value="F:N-acetyltransferase activity"/>
    <property type="evidence" value="ECO:0007669"/>
    <property type="project" value="InterPro"/>
</dbReference>
<name>A0A1D7XJ69_9CLOT</name>
<dbReference type="Gene3D" id="3.40.630.30">
    <property type="match status" value="1"/>
</dbReference>
<keyword evidence="2" id="KW-0808">Transferase</keyword>
<dbReference type="STRING" id="394958.BGI42_06410"/>
<gene>
    <name evidence="2" type="primary">ablB</name>
    <name evidence="2" type="ORF">BGI42_06410</name>
</gene>
<dbReference type="PROSITE" id="PS51186">
    <property type="entry name" value="GNAT"/>
    <property type="match status" value="1"/>
</dbReference>
<dbReference type="Proteomes" id="UP000094652">
    <property type="component" value="Chromosome"/>
</dbReference>
<reference evidence="3" key="1">
    <citation type="submission" date="2016-09" db="EMBL/GenBank/DDBJ databases">
        <title>Genomics of Clostridium taeniosporum, an organism which forms endospores with ribbon-like appendages.</title>
        <authorList>
            <person name="Walker J.R."/>
        </authorList>
    </citation>
    <scope>NUCLEOTIDE SEQUENCE [LARGE SCALE GENOMIC DNA]</scope>
    <source>
        <strain evidence="3">1/k</strain>
    </source>
</reference>
<evidence type="ECO:0000313" key="3">
    <source>
        <dbReference type="Proteomes" id="UP000094652"/>
    </source>
</evidence>
<dbReference type="RefSeq" id="WP_069679539.1">
    <property type="nucleotide sequence ID" value="NZ_CP017253.2"/>
</dbReference>
<evidence type="ECO:0000313" key="2">
    <source>
        <dbReference type="EMBL" id="AOR23388.1"/>
    </source>
</evidence>
<feature type="domain" description="N-acetyltransferase" evidence="1">
    <location>
        <begin position="133"/>
        <end position="290"/>
    </location>
</feature>
<dbReference type="InterPro" id="IPR000182">
    <property type="entry name" value="GNAT_dom"/>
</dbReference>
<dbReference type="NCBIfam" id="TIGR03827">
    <property type="entry name" value="GNAT_ablB"/>
    <property type="match status" value="1"/>
</dbReference>